<dbReference type="Gene3D" id="2.40.480.10">
    <property type="entry name" value="Allene oxide cyclase-like"/>
    <property type="match status" value="1"/>
</dbReference>
<dbReference type="AlphaFoldDB" id="V7AGT4"/>
<organism evidence="6 7">
    <name type="scientific">Phaseolus vulgaris</name>
    <name type="common">Kidney bean</name>
    <name type="synonym">French bean</name>
    <dbReference type="NCBI Taxonomy" id="3885"/>
    <lineage>
        <taxon>Eukaryota</taxon>
        <taxon>Viridiplantae</taxon>
        <taxon>Streptophyta</taxon>
        <taxon>Embryophyta</taxon>
        <taxon>Tracheophyta</taxon>
        <taxon>Spermatophyta</taxon>
        <taxon>Magnoliopsida</taxon>
        <taxon>eudicotyledons</taxon>
        <taxon>Gunneridae</taxon>
        <taxon>Pentapetalae</taxon>
        <taxon>rosids</taxon>
        <taxon>fabids</taxon>
        <taxon>Fabales</taxon>
        <taxon>Fabaceae</taxon>
        <taxon>Papilionoideae</taxon>
        <taxon>50 kb inversion clade</taxon>
        <taxon>NPAAA clade</taxon>
        <taxon>indigoferoid/millettioid clade</taxon>
        <taxon>Phaseoleae</taxon>
        <taxon>Phaseolus</taxon>
    </lineage>
</organism>
<dbReference type="Gramene" id="ESW04485">
    <property type="protein sequence ID" value="ESW04485"/>
    <property type="gene ID" value="PHAVU_011G098600g"/>
</dbReference>
<dbReference type="OMA" id="WHGEYAL"/>
<sequence length="184" mass="19960">MAAATVSTPFSISMVMIFIITMVYQAHAQLPLPRARQTTSVFYLQDVTTGPNATVAAVTGIKGRDWNYNTFGSIFVVDDPVMLGPNPGSTIVGRAQGLMVVSSHDAANVNVVLSIVFSNSQYSGSTLELQGISRQRENYKELSVVSGTGQFRFARGYASLQTVVYDPQTTRSIIRLTVTIQTQN</sequence>
<dbReference type="STRING" id="3885.V7AGT4"/>
<accession>V7AGT4</accession>
<dbReference type="GO" id="GO:0048046">
    <property type="term" value="C:apoplast"/>
    <property type="evidence" value="ECO:0007669"/>
    <property type="project" value="UniProtKB-SubCell"/>
</dbReference>
<dbReference type="OrthoDB" id="1925209at2759"/>
<evidence type="ECO:0000313" key="7">
    <source>
        <dbReference type="Proteomes" id="UP000000226"/>
    </source>
</evidence>
<keyword evidence="3 4" id="KW-0964">Secreted</keyword>
<keyword evidence="7" id="KW-1185">Reference proteome</keyword>
<evidence type="ECO:0000256" key="5">
    <source>
        <dbReference type="SAM" id="Phobius"/>
    </source>
</evidence>
<dbReference type="InterPro" id="IPR004265">
    <property type="entry name" value="Dirigent"/>
</dbReference>
<keyword evidence="5" id="KW-1133">Transmembrane helix</keyword>
<proteinExistence type="inferred from homology"/>
<comment type="similarity">
    <text evidence="1 4">Belongs to the plant dirigent protein family.</text>
</comment>
<dbReference type="PhylomeDB" id="V7AGT4"/>
<keyword evidence="4" id="KW-0052">Apoplast</keyword>
<evidence type="ECO:0000313" key="6">
    <source>
        <dbReference type="EMBL" id="ESW04485.1"/>
    </source>
</evidence>
<comment type="function">
    <text evidence="4">Dirigent proteins impart stereoselectivity on the phenoxy radical-coupling reaction, yielding optically active lignans from two molecules of coniferyl alcohol in the biosynthesis of lignans, flavonolignans, and alkaloids and thus plays a central role in plant secondary metabolism.</text>
</comment>
<feature type="transmembrane region" description="Helical" evidence="5">
    <location>
        <begin position="6"/>
        <end position="26"/>
    </location>
</feature>
<dbReference type="EMBL" id="CM002298">
    <property type="protein sequence ID" value="ESW04485.1"/>
    <property type="molecule type" value="Genomic_DNA"/>
</dbReference>
<gene>
    <name evidence="6" type="ORF">PHAVU_011G098600g</name>
</gene>
<dbReference type="PANTHER" id="PTHR21495">
    <property type="entry name" value="NUCLEOPORIN-RELATED"/>
    <property type="match status" value="1"/>
</dbReference>
<dbReference type="SMR" id="V7AGT4"/>
<evidence type="ECO:0000256" key="1">
    <source>
        <dbReference type="ARBA" id="ARBA00010746"/>
    </source>
</evidence>
<evidence type="ECO:0000256" key="3">
    <source>
        <dbReference type="ARBA" id="ARBA00022525"/>
    </source>
</evidence>
<comment type="subcellular location">
    <subcellularLocation>
        <location evidence="4">Secreted</location>
        <location evidence="4">Extracellular space</location>
        <location evidence="4">Apoplast</location>
    </subcellularLocation>
</comment>
<dbReference type="InterPro" id="IPR044859">
    <property type="entry name" value="Allene_oxi_cyc_Dirigent"/>
</dbReference>
<reference evidence="7" key="1">
    <citation type="journal article" date="2014" name="Nat. Genet.">
        <title>A reference genome for common bean and genome-wide analysis of dual domestications.</title>
        <authorList>
            <person name="Schmutz J."/>
            <person name="McClean P.E."/>
            <person name="Mamidi S."/>
            <person name="Wu G.A."/>
            <person name="Cannon S.B."/>
            <person name="Grimwood J."/>
            <person name="Jenkins J."/>
            <person name="Shu S."/>
            <person name="Song Q."/>
            <person name="Chavarro C."/>
            <person name="Torres-Torres M."/>
            <person name="Geffroy V."/>
            <person name="Moghaddam S.M."/>
            <person name="Gao D."/>
            <person name="Abernathy B."/>
            <person name="Barry K."/>
            <person name="Blair M."/>
            <person name="Brick M.A."/>
            <person name="Chovatia M."/>
            <person name="Gepts P."/>
            <person name="Goodstein D.M."/>
            <person name="Gonzales M."/>
            <person name="Hellsten U."/>
            <person name="Hyten D.L."/>
            <person name="Jia G."/>
            <person name="Kelly J.D."/>
            <person name="Kudrna D."/>
            <person name="Lee R."/>
            <person name="Richard M.M."/>
            <person name="Miklas P.N."/>
            <person name="Osorno J.M."/>
            <person name="Rodrigues J."/>
            <person name="Thareau V."/>
            <person name="Urrea C.A."/>
            <person name="Wang M."/>
            <person name="Yu Y."/>
            <person name="Zhang M."/>
            <person name="Wing R.A."/>
            <person name="Cregan P.B."/>
            <person name="Rokhsar D.S."/>
            <person name="Jackson S.A."/>
        </authorList>
    </citation>
    <scope>NUCLEOTIDE SEQUENCE [LARGE SCALE GENOMIC DNA]</scope>
    <source>
        <strain evidence="7">cv. G19833</strain>
    </source>
</reference>
<comment type="subunit">
    <text evidence="2 4">Homodimer.</text>
</comment>
<dbReference type="eggNOG" id="ENOG502QRR3">
    <property type="taxonomic scope" value="Eukaryota"/>
</dbReference>
<dbReference type="Proteomes" id="UP000000226">
    <property type="component" value="Chromosome 11"/>
</dbReference>
<evidence type="ECO:0000256" key="2">
    <source>
        <dbReference type="ARBA" id="ARBA00011738"/>
    </source>
</evidence>
<keyword evidence="5" id="KW-0472">Membrane</keyword>
<keyword evidence="5" id="KW-0812">Transmembrane</keyword>
<protein>
    <recommendedName>
        <fullName evidence="4">Dirigent protein</fullName>
    </recommendedName>
</protein>
<dbReference type="GO" id="GO:0009699">
    <property type="term" value="P:phenylpropanoid biosynthetic process"/>
    <property type="evidence" value="ECO:0007669"/>
    <property type="project" value="UniProtKB-ARBA"/>
</dbReference>
<evidence type="ECO:0000256" key="4">
    <source>
        <dbReference type="RuleBase" id="RU363099"/>
    </source>
</evidence>
<dbReference type="Pfam" id="PF03018">
    <property type="entry name" value="Dirigent"/>
    <property type="match status" value="1"/>
</dbReference>
<name>V7AGT4_PHAVU</name>